<protein>
    <submittedName>
        <fullName evidence="2">Metallophosphoesterase</fullName>
    </submittedName>
</protein>
<dbReference type="PIRSF" id="PIRSF033094">
    <property type="entry name" value="Pesterase_CT488"/>
    <property type="match status" value="1"/>
</dbReference>
<reference evidence="2" key="2">
    <citation type="journal article" date="2021" name="PeerJ">
        <title>Extensive microbial diversity within the chicken gut microbiome revealed by metagenomics and culture.</title>
        <authorList>
            <person name="Gilroy R."/>
            <person name="Ravi A."/>
            <person name="Getino M."/>
            <person name="Pursley I."/>
            <person name="Horton D.L."/>
            <person name="Alikhan N.F."/>
            <person name="Baker D."/>
            <person name="Gharbi K."/>
            <person name="Hall N."/>
            <person name="Watson M."/>
            <person name="Adriaenssens E.M."/>
            <person name="Foster-Nyarko E."/>
            <person name="Jarju S."/>
            <person name="Secka A."/>
            <person name="Antonio M."/>
            <person name="Oren A."/>
            <person name="Chaudhuri R.R."/>
            <person name="La Ragione R."/>
            <person name="Hildebrand F."/>
            <person name="Pallen M.J."/>
        </authorList>
    </citation>
    <scope>NUCLEOTIDE SEQUENCE</scope>
    <source>
        <strain evidence="2">1063</strain>
    </source>
</reference>
<accession>A0A9D1L1L4</accession>
<dbReference type="EMBL" id="DVMN01000091">
    <property type="protein sequence ID" value="HIU21594.1"/>
    <property type="molecule type" value="Genomic_DNA"/>
</dbReference>
<dbReference type="InterPro" id="IPR051158">
    <property type="entry name" value="Metallophosphoesterase_sf"/>
</dbReference>
<dbReference type="PANTHER" id="PTHR31302:SF22">
    <property type="entry name" value="PHOSPHOESTERASE"/>
    <property type="match status" value="1"/>
</dbReference>
<proteinExistence type="predicted"/>
<sequence length="229" mass="25923">MKVFAISDLHLSSAVGKPMDIFGDGWLNHFERVRENWLSLIGEDDLVLLGGDMSWGLTIEEAAPDYAAVAELPGQKVVVKGNHDYYWTSLGKMQTAFPSFGFVQNNCLRRGKYLITGTRGWNLPTEDSSEHDLKIYRRELLRLELSLKCAEKTKTEDDVVIAMLHYPPFDAKYGDSEVTTLLEKYGVRTVTYGHLHGKNARVTPVVRKNDADYYLTSCDLVNNTPVRIF</sequence>
<gene>
    <name evidence="2" type="ORF">IAD51_05115</name>
</gene>
<reference evidence="2" key="1">
    <citation type="submission" date="2020-10" db="EMBL/GenBank/DDBJ databases">
        <authorList>
            <person name="Gilroy R."/>
        </authorList>
    </citation>
    <scope>NUCLEOTIDE SEQUENCE</scope>
    <source>
        <strain evidence="2">1063</strain>
    </source>
</reference>
<dbReference type="InterPro" id="IPR004843">
    <property type="entry name" value="Calcineurin-like_PHP"/>
</dbReference>
<dbReference type="PANTHER" id="PTHR31302">
    <property type="entry name" value="TRANSMEMBRANE PROTEIN WITH METALLOPHOSPHOESTERASE DOMAIN-RELATED"/>
    <property type="match status" value="1"/>
</dbReference>
<organism evidence="2 3">
    <name type="scientific">Candidatus Limadaptatus stercorigallinarum</name>
    <dbReference type="NCBI Taxonomy" id="2840845"/>
    <lineage>
        <taxon>Bacteria</taxon>
        <taxon>Bacillati</taxon>
        <taxon>Bacillota</taxon>
        <taxon>Clostridia</taxon>
        <taxon>Eubacteriales</taxon>
        <taxon>Candidatus Limadaptatus</taxon>
    </lineage>
</organism>
<dbReference type="InterPro" id="IPR014578">
    <property type="entry name" value="Pesterase_CT488"/>
</dbReference>
<name>A0A9D1L1L4_9FIRM</name>
<dbReference type="Proteomes" id="UP000824088">
    <property type="component" value="Unassembled WGS sequence"/>
</dbReference>
<evidence type="ECO:0000259" key="1">
    <source>
        <dbReference type="Pfam" id="PF00149"/>
    </source>
</evidence>
<dbReference type="InterPro" id="IPR029052">
    <property type="entry name" value="Metallo-depent_PP-like"/>
</dbReference>
<dbReference type="AlphaFoldDB" id="A0A9D1L1L4"/>
<feature type="domain" description="Calcineurin-like phosphoesterase" evidence="1">
    <location>
        <begin position="1"/>
        <end position="197"/>
    </location>
</feature>
<dbReference type="GO" id="GO:0016787">
    <property type="term" value="F:hydrolase activity"/>
    <property type="evidence" value="ECO:0007669"/>
    <property type="project" value="InterPro"/>
</dbReference>
<evidence type="ECO:0000313" key="3">
    <source>
        <dbReference type="Proteomes" id="UP000824088"/>
    </source>
</evidence>
<dbReference type="SUPFAM" id="SSF56300">
    <property type="entry name" value="Metallo-dependent phosphatases"/>
    <property type="match status" value="1"/>
</dbReference>
<dbReference type="Gene3D" id="3.60.21.10">
    <property type="match status" value="1"/>
</dbReference>
<dbReference type="Pfam" id="PF00149">
    <property type="entry name" value="Metallophos"/>
    <property type="match status" value="1"/>
</dbReference>
<evidence type="ECO:0000313" key="2">
    <source>
        <dbReference type="EMBL" id="HIU21594.1"/>
    </source>
</evidence>
<comment type="caution">
    <text evidence="2">The sequence shown here is derived from an EMBL/GenBank/DDBJ whole genome shotgun (WGS) entry which is preliminary data.</text>
</comment>